<comment type="similarity">
    <text evidence="1">Belongs to the sigma-70 factor family. ECF subfamily.</text>
</comment>
<dbReference type="InterPro" id="IPR039425">
    <property type="entry name" value="RNA_pol_sigma-70-like"/>
</dbReference>
<organism evidence="6 7">
    <name type="scientific">Sphingopyxis panaciterrulae</name>
    <dbReference type="NCBI Taxonomy" id="462372"/>
    <lineage>
        <taxon>Bacteria</taxon>
        <taxon>Pseudomonadati</taxon>
        <taxon>Pseudomonadota</taxon>
        <taxon>Alphaproteobacteria</taxon>
        <taxon>Sphingomonadales</taxon>
        <taxon>Sphingomonadaceae</taxon>
        <taxon>Sphingopyxis</taxon>
    </lineage>
</organism>
<dbReference type="NCBIfam" id="TIGR02937">
    <property type="entry name" value="sigma70-ECF"/>
    <property type="match status" value="1"/>
</dbReference>
<dbReference type="PANTHER" id="PTHR43133:SF63">
    <property type="entry name" value="RNA POLYMERASE SIGMA FACTOR FECI-RELATED"/>
    <property type="match status" value="1"/>
</dbReference>
<dbReference type="EMBL" id="JACIJH010000014">
    <property type="protein sequence ID" value="MBB5708051.1"/>
    <property type="molecule type" value="Genomic_DNA"/>
</dbReference>
<dbReference type="GO" id="GO:0006352">
    <property type="term" value="P:DNA-templated transcription initiation"/>
    <property type="evidence" value="ECO:0007669"/>
    <property type="project" value="InterPro"/>
</dbReference>
<evidence type="ECO:0000259" key="5">
    <source>
        <dbReference type="Pfam" id="PF08281"/>
    </source>
</evidence>
<comment type="caution">
    <text evidence="6">The sequence shown here is derived from an EMBL/GenBank/DDBJ whole genome shotgun (WGS) entry which is preliminary data.</text>
</comment>
<dbReference type="InterPro" id="IPR014284">
    <property type="entry name" value="RNA_pol_sigma-70_dom"/>
</dbReference>
<gene>
    <name evidence="6" type="ORF">FHR21_003428</name>
</gene>
<dbReference type="RefSeq" id="WP_184100453.1">
    <property type="nucleotide sequence ID" value="NZ_JACIJH010000014.1"/>
</dbReference>
<name>A0A7W9B8K8_9SPHN</name>
<dbReference type="SUPFAM" id="SSF88659">
    <property type="entry name" value="Sigma3 and sigma4 domains of RNA polymerase sigma factors"/>
    <property type="match status" value="1"/>
</dbReference>
<dbReference type="AlphaFoldDB" id="A0A7W9B8K8"/>
<dbReference type="InterPro" id="IPR013325">
    <property type="entry name" value="RNA_pol_sigma_r2"/>
</dbReference>
<dbReference type="PANTHER" id="PTHR43133">
    <property type="entry name" value="RNA POLYMERASE ECF-TYPE SIGMA FACTO"/>
    <property type="match status" value="1"/>
</dbReference>
<dbReference type="InterPro" id="IPR013324">
    <property type="entry name" value="RNA_pol_sigma_r3/r4-like"/>
</dbReference>
<dbReference type="Gene3D" id="1.10.1740.10">
    <property type="match status" value="1"/>
</dbReference>
<proteinExistence type="inferred from homology"/>
<dbReference type="Pfam" id="PF08281">
    <property type="entry name" value="Sigma70_r4_2"/>
    <property type="match status" value="1"/>
</dbReference>
<dbReference type="GO" id="GO:0016987">
    <property type="term" value="F:sigma factor activity"/>
    <property type="evidence" value="ECO:0007669"/>
    <property type="project" value="UniProtKB-KW"/>
</dbReference>
<evidence type="ECO:0000256" key="1">
    <source>
        <dbReference type="ARBA" id="ARBA00010641"/>
    </source>
</evidence>
<dbReference type="Proteomes" id="UP000537161">
    <property type="component" value="Unassembled WGS sequence"/>
</dbReference>
<dbReference type="InterPro" id="IPR036388">
    <property type="entry name" value="WH-like_DNA-bd_sf"/>
</dbReference>
<protein>
    <submittedName>
        <fullName evidence="6">RNA polymerase sigma-70 factor (ECF subfamily)</fullName>
    </submittedName>
</protein>
<evidence type="ECO:0000313" key="7">
    <source>
        <dbReference type="Proteomes" id="UP000537161"/>
    </source>
</evidence>
<feature type="domain" description="RNA polymerase sigma factor 70 region 4 type 2" evidence="5">
    <location>
        <begin position="112"/>
        <end position="162"/>
    </location>
</feature>
<keyword evidence="7" id="KW-1185">Reference proteome</keyword>
<evidence type="ECO:0000256" key="2">
    <source>
        <dbReference type="ARBA" id="ARBA00023015"/>
    </source>
</evidence>
<dbReference type="CDD" id="cd06171">
    <property type="entry name" value="Sigma70_r4"/>
    <property type="match status" value="1"/>
</dbReference>
<sequence>MDHGARLRWFARDVLPHEPDLRKWLAGRLRGLDSCDVDEVVQEAYARLWTADAEAIRNTRAYLYVTARHIVGEQVRRSRIVAIDLVADLDALNIVDEEMNVHRRLSGQEELARLHEILQTLPPKCREAFELKKFQDFSQRRIAEHMGIAESTVEKHLAKALRLVSEAMKQAPAGAENGKRRERKFWKWG</sequence>
<evidence type="ECO:0000313" key="6">
    <source>
        <dbReference type="EMBL" id="MBB5708051.1"/>
    </source>
</evidence>
<reference evidence="6 7" key="1">
    <citation type="submission" date="2020-08" db="EMBL/GenBank/DDBJ databases">
        <title>Genomic Encyclopedia of Type Strains, Phase IV (KMG-IV): sequencing the most valuable type-strain genomes for metagenomic binning, comparative biology and taxonomic classification.</title>
        <authorList>
            <person name="Goeker M."/>
        </authorList>
    </citation>
    <scope>NUCLEOTIDE SEQUENCE [LARGE SCALE GENOMIC DNA]</scope>
    <source>
        <strain evidence="6 7">DSM 27163</strain>
    </source>
</reference>
<evidence type="ECO:0000256" key="4">
    <source>
        <dbReference type="ARBA" id="ARBA00023163"/>
    </source>
</evidence>
<accession>A0A7W9B8K8</accession>
<dbReference type="Gene3D" id="1.10.10.10">
    <property type="entry name" value="Winged helix-like DNA-binding domain superfamily/Winged helix DNA-binding domain"/>
    <property type="match status" value="1"/>
</dbReference>
<dbReference type="InterPro" id="IPR013249">
    <property type="entry name" value="RNA_pol_sigma70_r4_t2"/>
</dbReference>
<dbReference type="SUPFAM" id="SSF88946">
    <property type="entry name" value="Sigma2 domain of RNA polymerase sigma factors"/>
    <property type="match status" value="1"/>
</dbReference>
<dbReference type="GO" id="GO:0003677">
    <property type="term" value="F:DNA binding"/>
    <property type="evidence" value="ECO:0007669"/>
    <property type="project" value="InterPro"/>
</dbReference>
<keyword evidence="4" id="KW-0804">Transcription</keyword>
<keyword evidence="2" id="KW-0805">Transcription regulation</keyword>
<keyword evidence="3" id="KW-0731">Sigma factor</keyword>
<evidence type="ECO:0000256" key="3">
    <source>
        <dbReference type="ARBA" id="ARBA00023082"/>
    </source>
</evidence>